<evidence type="ECO:0000256" key="1">
    <source>
        <dbReference type="SAM" id="Phobius"/>
    </source>
</evidence>
<sequence>MTLNKRLLVCAAIAGPIYIIVGLAQILTREGFDMTRHPLSLMSTGDLGWIQITKFILTGFLVVIGAIGLRRTVKGDKR</sequence>
<organism evidence="2 3">
    <name type="scientific">Paenibacillus piri</name>
    <dbReference type="NCBI Taxonomy" id="2547395"/>
    <lineage>
        <taxon>Bacteria</taxon>
        <taxon>Bacillati</taxon>
        <taxon>Bacillota</taxon>
        <taxon>Bacilli</taxon>
        <taxon>Bacillales</taxon>
        <taxon>Paenibacillaceae</taxon>
        <taxon>Paenibacillus</taxon>
    </lineage>
</organism>
<dbReference type="AlphaFoldDB" id="A0A4R5KJ14"/>
<evidence type="ECO:0000313" key="2">
    <source>
        <dbReference type="EMBL" id="TDF95481.1"/>
    </source>
</evidence>
<dbReference type="OrthoDB" id="8159487at2"/>
<feature type="transmembrane region" description="Helical" evidence="1">
    <location>
        <begin position="47"/>
        <end position="69"/>
    </location>
</feature>
<keyword evidence="3" id="KW-1185">Reference proteome</keyword>
<protein>
    <submittedName>
        <fullName evidence="2">DUF998 domain-containing protein</fullName>
    </submittedName>
</protein>
<name>A0A4R5KJ14_9BACL</name>
<proteinExistence type="predicted"/>
<dbReference type="Proteomes" id="UP000295636">
    <property type="component" value="Unassembled WGS sequence"/>
</dbReference>
<accession>A0A4R5KJ14</accession>
<keyword evidence="1" id="KW-0472">Membrane</keyword>
<keyword evidence="1" id="KW-0812">Transmembrane</keyword>
<feature type="transmembrane region" description="Helical" evidence="1">
    <location>
        <begin position="7"/>
        <end position="27"/>
    </location>
</feature>
<gene>
    <name evidence="2" type="ORF">E1757_20475</name>
</gene>
<evidence type="ECO:0000313" key="3">
    <source>
        <dbReference type="Proteomes" id="UP000295636"/>
    </source>
</evidence>
<dbReference type="InterPro" id="IPR009339">
    <property type="entry name" value="DUF998"/>
</dbReference>
<dbReference type="Pfam" id="PF06197">
    <property type="entry name" value="DUF998"/>
    <property type="match status" value="1"/>
</dbReference>
<dbReference type="EMBL" id="SMRT01000010">
    <property type="protein sequence ID" value="TDF95481.1"/>
    <property type="molecule type" value="Genomic_DNA"/>
</dbReference>
<comment type="caution">
    <text evidence="2">The sequence shown here is derived from an EMBL/GenBank/DDBJ whole genome shotgun (WGS) entry which is preliminary data.</text>
</comment>
<reference evidence="2 3" key="1">
    <citation type="submission" date="2019-03" db="EMBL/GenBank/DDBJ databases">
        <title>This is whole genome sequence of Paenibacillus sp MS74 strain.</title>
        <authorList>
            <person name="Trinh H.N."/>
        </authorList>
    </citation>
    <scope>NUCLEOTIDE SEQUENCE [LARGE SCALE GENOMIC DNA]</scope>
    <source>
        <strain evidence="2 3">MS74</strain>
    </source>
</reference>
<keyword evidence="1" id="KW-1133">Transmembrane helix</keyword>